<dbReference type="EC" id="6.3.5.11" evidence="9"/>
<organism evidence="13 14">
    <name type="scientific">Candidatus Muproteobacteria bacterium RIFCSPLOWO2_01_FULL_60_18</name>
    <dbReference type="NCBI Taxonomy" id="1817768"/>
    <lineage>
        <taxon>Bacteria</taxon>
        <taxon>Pseudomonadati</taxon>
        <taxon>Pseudomonadota</taxon>
        <taxon>Candidatus Muproteobacteria</taxon>
    </lineage>
</organism>
<feature type="region of interest" description="Disordered" evidence="10">
    <location>
        <begin position="230"/>
        <end position="274"/>
    </location>
</feature>
<dbReference type="NCBIfam" id="NF002204">
    <property type="entry name" value="PRK01077.1"/>
    <property type="match status" value="1"/>
</dbReference>
<dbReference type="InterPro" id="IPR002586">
    <property type="entry name" value="CobQ/CobB/MinD/ParA_Nub-bd_dom"/>
</dbReference>
<comment type="cofactor">
    <cofactor evidence="1 9">
        <name>Mg(2+)</name>
        <dbReference type="ChEBI" id="CHEBI:18420"/>
    </cofactor>
</comment>
<keyword evidence="6 9" id="KW-0067">ATP-binding</keyword>
<dbReference type="STRING" id="1817768.A3A87_05135"/>
<dbReference type="PANTHER" id="PTHR43873">
    <property type="entry name" value="COBYRINATE A,C-DIAMIDE SYNTHASE"/>
    <property type="match status" value="1"/>
</dbReference>
<feature type="domain" description="CobQ/CobB/MinD/ParA nucleotide binding" evidence="11">
    <location>
        <begin position="13"/>
        <end position="188"/>
    </location>
</feature>
<gene>
    <name evidence="9" type="primary">cbiA</name>
    <name evidence="13" type="ORF">A3A87_05135</name>
</gene>
<dbReference type="GO" id="GO:0009236">
    <property type="term" value="P:cobalamin biosynthetic process"/>
    <property type="evidence" value="ECO:0007669"/>
    <property type="project" value="UniProtKB-UniRule"/>
</dbReference>
<keyword evidence="3 9" id="KW-0169">Cobalamin biosynthesis</keyword>
<protein>
    <recommendedName>
        <fullName evidence="9">Cobyrinate a,c-diamide synthase</fullName>
        <ecNumber evidence="9">6.3.5.11</ecNumber>
    </recommendedName>
    <alternativeName>
        <fullName evidence="9">Cobyrinic acid a,c-diamide synthetase</fullName>
    </alternativeName>
</protein>
<dbReference type="InterPro" id="IPR011698">
    <property type="entry name" value="GATase_3"/>
</dbReference>
<evidence type="ECO:0000259" key="11">
    <source>
        <dbReference type="Pfam" id="PF01656"/>
    </source>
</evidence>
<keyword evidence="7 9" id="KW-0460">Magnesium</keyword>
<evidence type="ECO:0000256" key="8">
    <source>
        <dbReference type="ARBA" id="ARBA00022962"/>
    </source>
</evidence>
<dbReference type="AlphaFoldDB" id="A0A1F6TY92"/>
<feature type="active site" description="Nucleophile" evidence="9">
    <location>
        <position position="359"/>
    </location>
</feature>
<keyword evidence="4 9" id="KW-0436">Ligase</keyword>
<keyword evidence="5 9" id="KW-0547">Nucleotide-binding</keyword>
<comment type="function">
    <text evidence="9">Catalyzes the ATP-dependent amidation of the two carboxylate groups at positions a and c of cobyrinate, using either L-glutamine or ammonia as the nitrogen source.</text>
</comment>
<proteinExistence type="inferred from homology"/>
<dbReference type="CDD" id="cd03130">
    <property type="entry name" value="GATase1_CobB"/>
    <property type="match status" value="1"/>
</dbReference>
<evidence type="ECO:0000256" key="7">
    <source>
        <dbReference type="ARBA" id="ARBA00022842"/>
    </source>
</evidence>
<dbReference type="Proteomes" id="UP000179037">
    <property type="component" value="Unassembled WGS sequence"/>
</dbReference>
<feature type="domain" description="CobB/CobQ-like glutamine amidotransferase" evidence="12">
    <location>
        <begin position="277"/>
        <end position="468"/>
    </location>
</feature>
<dbReference type="Gene3D" id="3.40.50.300">
    <property type="entry name" value="P-loop containing nucleotide triphosphate hydrolases"/>
    <property type="match status" value="1"/>
</dbReference>
<reference evidence="13 14" key="1">
    <citation type="journal article" date="2016" name="Nat. Commun.">
        <title>Thousands of microbial genomes shed light on interconnected biogeochemical processes in an aquifer system.</title>
        <authorList>
            <person name="Anantharaman K."/>
            <person name="Brown C.T."/>
            <person name="Hug L.A."/>
            <person name="Sharon I."/>
            <person name="Castelle C.J."/>
            <person name="Probst A.J."/>
            <person name="Thomas B.C."/>
            <person name="Singh A."/>
            <person name="Wilkins M.J."/>
            <person name="Karaoz U."/>
            <person name="Brodie E.L."/>
            <person name="Williams K.H."/>
            <person name="Hubbard S.S."/>
            <person name="Banfield J.F."/>
        </authorList>
    </citation>
    <scope>NUCLEOTIDE SEQUENCE [LARGE SCALE GENOMIC DNA]</scope>
</reference>
<dbReference type="GO" id="GO:0042242">
    <property type="term" value="F:cobyrinic acid a,c-diamide synthase activity"/>
    <property type="evidence" value="ECO:0007669"/>
    <property type="project" value="UniProtKB-UniRule"/>
</dbReference>
<sequence>MNRLLISAAHKSSGKTTLSIGLCAALRQRGLAVQAFKKGPDFIDPMWLALATGRDCHNLDFFLMSREEILRMFSARSQGADISLIEANKGLYDGLSLDGSNSNAALATLLQTPVVLVIDARGMTRGIAPLILGYQAFDKDIRIAGVILNQLGGSRHEAKLRAVIEHYTDIPVLGAVHHDDRLTIVERHLGLMPSNEATEARVKIDAIASVIAGSVDLDRLLVVSATAPSLPEVKGKEPSPRPLPLRGRGDSEDVEKEPSPRPLPLRGRGDSEENPIKIGIARDAAFAFYYPGDLEALRAAGAELVPINTLQDEKLPEVDALLIGGGFPEVFMEQLEANVSLRRDIRQAIEAGMPAYAECGGLMYLSRSLSWQGQRCEMAGVIPGDVVMHDRPMGRGYVVLRETGRGLWPATGTGQPFAEIHAHEFHYSSLDNLAPGTVYAYDVLRGTGIDGKHDGIVHKNLFACYVHLRDLENNHWAARFVDFVRQCNKRVASSKWQVTRK</sequence>
<keyword evidence="8 9" id="KW-0315">Glutamine amidotransferase</keyword>
<evidence type="ECO:0000256" key="9">
    <source>
        <dbReference type="HAMAP-Rule" id="MF_00027"/>
    </source>
</evidence>
<evidence type="ECO:0000259" key="12">
    <source>
        <dbReference type="Pfam" id="PF07685"/>
    </source>
</evidence>
<dbReference type="InterPro" id="IPR029062">
    <property type="entry name" value="Class_I_gatase-like"/>
</dbReference>
<accession>A0A1F6TY92</accession>
<evidence type="ECO:0000256" key="2">
    <source>
        <dbReference type="ARBA" id="ARBA00006205"/>
    </source>
</evidence>
<dbReference type="Pfam" id="PF01656">
    <property type="entry name" value="CbiA"/>
    <property type="match status" value="1"/>
</dbReference>
<evidence type="ECO:0000256" key="5">
    <source>
        <dbReference type="ARBA" id="ARBA00022741"/>
    </source>
</evidence>
<comment type="domain">
    <text evidence="9">Comprises of two domains. The C-terminal domain contains the binding site for glutamine and catalyzes the hydrolysis of this substrate to glutamate and ammonia. The N-terminal domain is anticipated to bind ATP and cobyrinate and catalyzes the ultimate synthesis of the diamide product. The ammonia produced via the glutaminase domain is probably translocated to the adjacent domain via a molecular tunnel, where it reacts with an activated intermediate.</text>
</comment>
<evidence type="ECO:0000313" key="13">
    <source>
        <dbReference type="EMBL" id="OGI50071.1"/>
    </source>
</evidence>
<dbReference type="InterPro" id="IPR004484">
    <property type="entry name" value="CbiA/CobB_synth"/>
</dbReference>
<comment type="catalytic activity">
    <reaction evidence="9">
        <text>cob(II)yrinate + 2 L-glutamine + 2 ATP + 2 H2O = cob(II)yrinate a,c diamide + 2 L-glutamate + 2 ADP + 2 phosphate + 2 H(+)</text>
        <dbReference type="Rhea" id="RHEA:26289"/>
        <dbReference type="ChEBI" id="CHEBI:15377"/>
        <dbReference type="ChEBI" id="CHEBI:15378"/>
        <dbReference type="ChEBI" id="CHEBI:29985"/>
        <dbReference type="ChEBI" id="CHEBI:30616"/>
        <dbReference type="ChEBI" id="CHEBI:43474"/>
        <dbReference type="ChEBI" id="CHEBI:58359"/>
        <dbReference type="ChEBI" id="CHEBI:58537"/>
        <dbReference type="ChEBI" id="CHEBI:58894"/>
        <dbReference type="ChEBI" id="CHEBI:456216"/>
        <dbReference type="EC" id="6.3.5.11"/>
    </reaction>
</comment>
<evidence type="ECO:0000256" key="6">
    <source>
        <dbReference type="ARBA" id="ARBA00022840"/>
    </source>
</evidence>
<dbReference type="UniPathway" id="UPA00148">
    <property type="reaction ID" value="UER00231"/>
</dbReference>
<evidence type="ECO:0000256" key="3">
    <source>
        <dbReference type="ARBA" id="ARBA00022573"/>
    </source>
</evidence>
<comment type="caution">
    <text evidence="13">The sequence shown here is derived from an EMBL/GenBank/DDBJ whole genome shotgun (WGS) entry which is preliminary data.</text>
</comment>
<dbReference type="Pfam" id="PF07685">
    <property type="entry name" value="GATase_3"/>
    <property type="match status" value="1"/>
</dbReference>
<evidence type="ECO:0000256" key="4">
    <source>
        <dbReference type="ARBA" id="ARBA00022598"/>
    </source>
</evidence>
<dbReference type="SUPFAM" id="SSF52540">
    <property type="entry name" value="P-loop containing nucleoside triphosphate hydrolases"/>
    <property type="match status" value="1"/>
</dbReference>
<dbReference type="SUPFAM" id="SSF52317">
    <property type="entry name" value="Class I glutamine amidotransferase-like"/>
    <property type="match status" value="1"/>
</dbReference>
<name>A0A1F6TY92_9PROT</name>
<dbReference type="EMBL" id="MFTC01000079">
    <property type="protein sequence ID" value="OGI50071.1"/>
    <property type="molecule type" value="Genomic_DNA"/>
</dbReference>
<comment type="similarity">
    <text evidence="9">Belongs to the CobB/CbiA family.</text>
</comment>
<dbReference type="HAMAP" id="MF_00027">
    <property type="entry name" value="CobB_CbiA"/>
    <property type="match status" value="1"/>
</dbReference>
<feature type="site" description="Increases nucleophilicity of active site Cys" evidence="9">
    <location>
        <position position="467"/>
    </location>
</feature>
<dbReference type="GO" id="GO:0005524">
    <property type="term" value="F:ATP binding"/>
    <property type="evidence" value="ECO:0007669"/>
    <property type="project" value="UniProtKB-UniRule"/>
</dbReference>
<evidence type="ECO:0000256" key="10">
    <source>
        <dbReference type="SAM" id="MobiDB-lite"/>
    </source>
</evidence>
<comment type="pathway">
    <text evidence="9">Cofactor biosynthesis; adenosylcobalamin biosynthesis; cob(II)yrinate a,c-diamide from sirohydrochlorin (anaerobic route): step 10/10.</text>
</comment>
<evidence type="ECO:0000313" key="14">
    <source>
        <dbReference type="Proteomes" id="UP000179037"/>
    </source>
</evidence>
<comment type="similarity">
    <text evidence="2">Belongs to the CobB/CobQ family. CobQ subfamily.</text>
</comment>
<dbReference type="CDD" id="cd05388">
    <property type="entry name" value="CobB_N"/>
    <property type="match status" value="1"/>
</dbReference>
<feature type="compositionally biased region" description="Basic and acidic residues" evidence="10">
    <location>
        <begin position="247"/>
        <end position="259"/>
    </location>
</feature>
<dbReference type="PANTHER" id="PTHR43873:SF1">
    <property type="entry name" value="COBYRINATE A,C-DIAMIDE SYNTHASE"/>
    <property type="match status" value="1"/>
</dbReference>
<comment type="miscellaneous">
    <text evidence="9">The a and c carboxylates of cobyrinate are activated for nucleophilic attack via formation of a phosphorylated intermediate by ATP. CbiA catalyzes first the amidation of the c-carboxylate, and then that of the a-carboxylate.</text>
</comment>
<dbReference type="PROSITE" id="PS51274">
    <property type="entry name" value="GATASE_COBBQ"/>
    <property type="match status" value="1"/>
</dbReference>
<dbReference type="InterPro" id="IPR027417">
    <property type="entry name" value="P-loop_NTPase"/>
</dbReference>
<dbReference type="Gene3D" id="3.40.50.880">
    <property type="match status" value="1"/>
</dbReference>
<evidence type="ECO:0000256" key="1">
    <source>
        <dbReference type="ARBA" id="ARBA00001946"/>
    </source>
</evidence>